<dbReference type="RefSeq" id="WP_059038256.1">
    <property type="nucleotide sequence ID" value="NZ_JAADZU010000114.1"/>
</dbReference>
<evidence type="ECO:0000256" key="3">
    <source>
        <dbReference type="SAM" id="SignalP"/>
    </source>
</evidence>
<evidence type="ECO:0000256" key="2">
    <source>
        <dbReference type="SAM" id="MobiDB-lite"/>
    </source>
</evidence>
<accession>A0A7K3LVR5</accession>
<keyword evidence="6" id="KW-1185">Reference proteome</keyword>
<feature type="domain" description="Superoxide dismutase copper/zinc binding" evidence="4">
    <location>
        <begin position="86"/>
        <end position="199"/>
    </location>
</feature>
<evidence type="ECO:0000313" key="5">
    <source>
        <dbReference type="EMBL" id="NDK92334.1"/>
    </source>
</evidence>
<proteinExistence type="inferred from homology"/>
<comment type="similarity">
    <text evidence="1">Belongs to the Cu-Zn superoxide dismutase family.</text>
</comment>
<dbReference type="Gene3D" id="2.60.40.200">
    <property type="entry name" value="Superoxide dismutase, copper/zinc binding domain"/>
    <property type="match status" value="1"/>
</dbReference>
<reference evidence="5 6" key="1">
    <citation type="submission" date="2020-01" db="EMBL/GenBank/DDBJ databases">
        <title>Investigation of new actinobacteria for the biodesulphurisation of diesel fuel.</title>
        <authorList>
            <person name="Athi Narayanan S.M."/>
        </authorList>
    </citation>
    <scope>NUCLEOTIDE SEQUENCE [LARGE SCALE GENOMIC DNA]</scope>
    <source>
        <strain evidence="5 6">213E</strain>
    </source>
</reference>
<dbReference type="EMBL" id="JAADZU010000114">
    <property type="protein sequence ID" value="NDK92334.1"/>
    <property type="molecule type" value="Genomic_DNA"/>
</dbReference>
<dbReference type="Pfam" id="PF00080">
    <property type="entry name" value="Sod_Cu"/>
    <property type="match status" value="1"/>
</dbReference>
<evidence type="ECO:0000259" key="4">
    <source>
        <dbReference type="Pfam" id="PF00080"/>
    </source>
</evidence>
<organism evidence="5 6">
    <name type="scientific">Gordonia desulfuricans</name>
    <dbReference type="NCBI Taxonomy" id="89051"/>
    <lineage>
        <taxon>Bacteria</taxon>
        <taxon>Bacillati</taxon>
        <taxon>Actinomycetota</taxon>
        <taxon>Actinomycetes</taxon>
        <taxon>Mycobacteriales</taxon>
        <taxon>Gordoniaceae</taxon>
        <taxon>Gordonia</taxon>
    </lineage>
</organism>
<dbReference type="AlphaFoldDB" id="A0A7K3LVR5"/>
<protein>
    <submittedName>
        <fullName evidence="5">Superoxide dismutase family protein</fullName>
    </submittedName>
</protein>
<dbReference type="GO" id="GO:0006801">
    <property type="term" value="P:superoxide metabolic process"/>
    <property type="evidence" value="ECO:0007669"/>
    <property type="project" value="InterPro"/>
</dbReference>
<dbReference type="GO" id="GO:0046872">
    <property type="term" value="F:metal ion binding"/>
    <property type="evidence" value="ECO:0007669"/>
    <property type="project" value="InterPro"/>
</dbReference>
<feature type="chain" id="PRO_5029585400" evidence="3">
    <location>
        <begin position="30"/>
        <end position="204"/>
    </location>
</feature>
<name>A0A7K3LVR5_9ACTN</name>
<keyword evidence="3" id="KW-0732">Signal</keyword>
<sequence>MTVSSKSGRQTMRALAVLASAGAIGLALAGCTPDEPTTTEKGTTPAVITGNPAPTAGLDVADGIGESGHGETAAATLKTTSGKEIGEATFSPTGESLAVVVKINSGSGLAEGLHGMHIHTGTTCNPADDFASAGGHLQVDGHTGTPESGDLVSMSILADGSGATTTSTSSVTLAQVTGHTLIIHDAAPDTEARVACGVIEAEDH</sequence>
<comment type="caution">
    <text evidence="5">The sequence shown here is derived from an EMBL/GenBank/DDBJ whole genome shotgun (WGS) entry which is preliminary data.</text>
</comment>
<feature type="region of interest" description="Disordered" evidence="2">
    <location>
        <begin position="34"/>
        <end position="53"/>
    </location>
</feature>
<dbReference type="PROSITE" id="PS51257">
    <property type="entry name" value="PROKAR_LIPOPROTEIN"/>
    <property type="match status" value="1"/>
</dbReference>
<feature type="signal peptide" evidence="3">
    <location>
        <begin position="1"/>
        <end position="29"/>
    </location>
</feature>
<dbReference type="SUPFAM" id="SSF49329">
    <property type="entry name" value="Cu,Zn superoxide dismutase-like"/>
    <property type="match status" value="1"/>
</dbReference>
<dbReference type="InterPro" id="IPR001424">
    <property type="entry name" value="SOD_Cu_Zn_dom"/>
</dbReference>
<gene>
    <name evidence="5" type="ORF">GYA93_22640</name>
</gene>
<evidence type="ECO:0000256" key="1">
    <source>
        <dbReference type="ARBA" id="ARBA00010457"/>
    </source>
</evidence>
<dbReference type="InterPro" id="IPR036423">
    <property type="entry name" value="SOD-like_Cu/Zn_dom_sf"/>
</dbReference>
<dbReference type="Proteomes" id="UP000466307">
    <property type="component" value="Unassembled WGS sequence"/>
</dbReference>
<evidence type="ECO:0000313" key="6">
    <source>
        <dbReference type="Proteomes" id="UP000466307"/>
    </source>
</evidence>